<name>A0A5J4KZ51_9ZZZZ</name>
<dbReference type="PROSITE" id="PS51085">
    <property type="entry name" value="2FE2S_FER_2"/>
    <property type="match status" value="1"/>
</dbReference>
<protein>
    <submittedName>
        <fullName evidence="2">Ferredoxin</fullName>
    </submittedName>
</protein>
<organism evidence="2">
    <name type="scientific">hot springs metagenome</name>
    <dbReference type="NCBI Taxonomy" id="433727"/>
    <lineage>
        <taxon>unclassified sequences</taxon>
        <taxon>metagenomes</taxon>
        <taxon>ecological metagenomes</taxon>
    </lineage>
</organism>
<dbReference type="Gene3D" id="3.10.20.880">
    <property type="match status" value="1"/>
</dbReference>
<dbReference type="CDD" id="cd00207">
    <property type="entry name" value="fer2"/>
    <property type="match status" value="1"/>
</dbReference>
<proteinExistence type="predicted"/>
<dbReference type="InterPro" id="IPR027980">
    <property type="entry name" value="RACo_C"/>
</dbReference>
<dbReference type="InterPro" id="IPR036010">
    <property type="entry name" value="2Fe-2S_ferredoxin-like_sf"/>
</dbReference>
<dbReference type="SUPFAM" id="SSF54292">
    <property type="entry name" value="2Fe-2S ferredoxin-like"/>
    <property type="match status" value="1"/>
</dbReference>
<dbReference type="InterPro" id="IPR041414">
    <property type="entry name" value="Raco-like_middle"/>
</dbReference>
<dbReference type="Gene3D" id="3.30.420.480">
    <property type="entry name" value="Domain of unknown function (DUF4445)"/>
    <property type="match status" value="1"/>
</dbReference>
<feature type="domain" description="2Fe-2S ferredoxin-type" evidence="1">
    <location>
        <begin position="1"/>
        <end position="89"/>
    </location>
</feature>
<evidence type="ECO:0000313" key="2">
    <source>
        <dbReference type="EMBL" id="GER92773.1"/>
    </source>
</evidence>
<dbReference type="InterPro" id="IPR001041">
    <property type="entry name" value="2Fe-2S_ferredoxin-type"/>
</dbReference>
<dbReference type="InterPro" id="IPR042259">
    <property type="entry name" value="Raco-like_middle_sf"/>
</dbReference>
<dbReference type="AlphaFoldDB" id="A0A5J4KZ51"/>
<sequence>MELRLTSDEVITLKEKEVIYSALKRSGIYLTASCGGKGTCGKCKVKIIKGSCNVISYGKLTQKERESNIVLACQAIPEGDILIEIPKESRLAIGDKIAIARTKDLVHYLKSYGVDINPAVKRLYLELPPPTIDDNISDLERLKRSLNEKGLKDMRFSYGFVSTMADTLRIANWNVELTYIRGDDTRYEAIFLSPIDTCNRRFGLAVDIGTTTVVVYLANLLTGEIIDIGSTYNSQMRYGDDVITRIVHATESNGLDELRDAVVSDINTIVDSLMARHSIQSCEIDAATISGNTTMSHIFWGLNPGSIREEPYIPTLNRFPEWRGGTARLSINPQSPVYTVPCVASYVGGDIVAGVLASKMHRNSEIALFMDIGTNGEIAIGNNEWLMTAACSMGPCFEGSGIRCGMRATSGAIESVKIDPHTYEPSISVISGGHPMGICGSGMIDAISEMFLTGLIDQKGKLVKAKTERIREGEDGLEFVLYSDLTHHKDIVLTEVDIENIIRAKAALYAGIKTLLTEVGLTTDAIEKVYIAGGFGNYINIKKAIILGMLLDMPEERFVFMGNTSITGAYLCLMSEELRREAEDIASKMTYIELSVYRSFMDEYMSALFLPHTDMSQFPTVTGMLK</sequence>
<dbReference type="Gene3D" id="3.10.20.30">
    <property type="match status" value="1"/>
</dbReference>
<evidence type="ECO:0000259" key="1">
    <source>
        <dbReference type="PROSITE" id="PS51085"/>
    </source>
</evidence>
<accession>A0A5J4KZ51</accession>
<dbReference type="Pfam" id="PF17651">
    <property type="entry name" value="Raco_middle"/>
    <property type="match status" value="1"/>
</dbReference>
<dbReference type="EMBL" id="BLAB01000001">
    <property type="protein sequence ID" value="GER92773.1"/>
    <property type="molecule type" value="Genomic_DNA"/>
</dbReference>
<dbReference type="InterPro" id="IPR040506">
    <property type="entry name" value="RACo_linker"/>
</dbReference>
<dbReference type="Pfam" id="PF14574">
    <property type="entry name" value="RACo_C_ter"/>
    <property type="match status" value="1"/>
</dbReference>
<dbReference type="PANTHER" id="PTHR42895">
    <property type="entry name" value="IRON-SULFUR CLUSTER-BINDING PROTEIN-RELATED"/>
    <property type="match status" value="1"/>
</dbReference>
<dbReference type="GO" id="GO:0051536">
    <property type="term" value="F:iron-sulfur cluster binding"/>
    <property type="evidence" value="ECO:0007669"/>
    <property type="project" value="InterPro"/>
</dbReference>
<dbReference type="InterPro" id="IPR012675">
    <property type="entry name" value="Beta-grasp_dom_sf"/>
</dbReference>
<comment type="caution">
    <text evidence="2">The sequence shown here is derived from an EMBL/GenBank/DDBJ whole genome shotgun (WGS) entry which is preliminary data.</text>
</comment>
<gene>
    <name evidence="2" type="ORF">A45J_0498</name>
</gene>
<dbReference type="Pfam" id="PF17650">
    <property type="entry name" value="RACo_linker"/>
    <property type="match status" value="1"/>
</dbReference>
<dbReference type="PANTHER" id="PTHR42895:SF2">
    <property type="entry name" value="IRON-SULFUR CLUSTER PROTEIN"/>
    <property type="match status" value="1"/>
</dbReference>
<dbReference type="Pfam" id="PF00111">
    <property type="entry name" value="Fer2"/>
    <property type="match status" value="1"/>
</dbReference>
<dbReference type="InterPro" id="IPR052911">
    <property type="entry name" value="Corrinoid_activation_enz"/>
</dbReference>
<reference evidence="2" key="1">
    <citation type="submission" date="2019-10" db="EMBL/GenBank/DDBJ databases">
        <title>Metagenomic sequencing of thiosulfate-disproportionating enrichment culture.</title>
        <authorList>
            <person name="Umezawa K."/>
            <person name="Kojima H."/>
            <person name="Fukui M."/>
        </authorList>
    </citation>
    <scope>NUCLEOTIDE SEQUENCE</scope>
    <source>
        <strain evidence="2">45J</strain>
    </source>
</reference>